<dbReference type="AlphaFoldDB" id="A0A3M0MG76"/>
<evidence type="ECO:0000313" key="1">
    <source>
        <dbReference type="EMBL" id="RMC36405.1"/>
    </source>
</evidence>
<dbReference type="Proteomes" id="UP000273516">
    <property type="component" value="Unassembled WGS sequence"/>
</dbReference>
<reference evidence="1 2" key="1">
    <citation type="submission" date="2018-07" db="EMBL/GenBank/DDBJ databases">
        <authorList>
            <person name="Zhang Y."/>
            <person name="Wang L."/>
            <person name="Ma S."/>
        </authorList>
    </citation>
    <scope>NUCLEOTIDE SEQUENCE [LARGE SCALE GENOMIC DNA]</scope>
    <source>
        <strain evidence="1 2">4-2</strain>
    </source>
</reference>
<comment type="caution">
    <text evidence="1">The sequence shown here is derived from an EMBL/GenBank/DDBJ whole genome shotgun (WGS) entry which is preliminary data.</text>
</comment>
<accession>A0A3M0MG76</accession>
<protein>
    <submittedName>
        <fullName evidence="1">Uncharacterized protein</fullName>
    </submittedName>
</protein>
<gene>
    <name evidence="1" type="ORF">C9E81_06990</name>
</gene>
<proteinExistence type="predicted"/>
<sequence length="93" mass="10376">MYGYCVTFNIAENVSLQEKYPELDQALNAVTEAVISKGKSFVLFSSREPREKIADLVKEHLDAETDAAVISHLNGSRSIVIGTRRDNDIYALE</sequence>
<dbReference type="RefSeq" id="WP_122111574.1">
    <property type="nucleotide sequence ID" value="NZ_QOKZ01000002.1"/>
</dbReference>
<keyword evidence="2" id="KW-1185">Reference proteome</keyword>
<organism evidence="1 2">
    <name type="scientific">Paracoccus alkanivorans</name>
    <dbReference type="NCBI Taxonomy" id="2116655"/>
    <lineage>
        <taxon>Bacteria</taxon>
        <taxon>Pseudomonadati</taxon>
        <taxon>Pseudomonadota</taxon>
        <taxon>Alphaproteobacteria</taxon>
        <taxon>Rhodobacterales</taxon>
        <taxon>Paracoccaceae</taxon>
        <taxon>Paracoccus</taxon>
    </lineage>
</organism>
<evidence type="ECO:0000313" key="2">
    <source>
        <dbReference type="Proteomes" id="UP000273516"/>
    </source>
</evidence>
<dbReference type="EMBL" id="QOKZ01000002">
    <property type="protein sequence ID" value="RMC36405.1"/>
    <property type="molecule type" value="Genomic_DNA"/>
</dbReference>
<name>A0A3M0MG76_9RHOB</name>